<protein>
    <recommendedName>
        <fullName evidence="3">Short-chain dehydrogenase</fullName>
    </recommendedName>
</protein>
<evidence type="ECO:0008006" key="3">
    <source>
        <dbReference type="Google" id="ProtNLM"/>
    </source>
</evidence>
<sequence length="238" mass="25872">MKNIAIIGSSGALGNAFKVHLSKSHTALKIHAFSRSKHDDGAGNITNYAIDYADEKSIEECASLASKDEPLDLVIVATGILHNDTIMPEKSLRDLSAEKLRHIFEVNTILPALLAKHFIPQLNRDKRSIFAALSARVGSISDNGLGGWYSYRASKAALNMIIKTAAIEAARRNKQAVIVGLHPGTVQSELSKPFQSNVAEDKLFTPEFSVSKMLGVLDKLESDQSGKCFAWDGKQIDP</sequence>
<accession>A0A0M9GL68</accession>
<name>A0A0M9GL68_9HYPH</name>
<dbReference type="GO" id="GO:0005737">
    <property type="term" value="C:cytoplasm"/>
    <property type="evidence" value="ECO:0007669"/>
    <property type="project" value="TreeGrafter"/>
</dbReference>
<dbReference type="Gene3D" id="3.40.50.720">
    <property type="entry name" value="NAD(P)-binding Rossmann-like Domain"/>
    <property type="match status" value="1"/>
</dbReference>
<proteinExistence type="predicted"/>
<dbReference type="AlphaFoldDB" id="A0A0M9GL68"/>
<dbReference type="InterPro" id="IPR051468">
    <property type="entry name" value="Fungal_SecMetab_SDRs"/>
</dbReference>
<comment type="caution">
    <text evidence="1">The sequence shown here is derived from an EMBL/GenBank/DDBJ whole genome shotgun (WGS) entry which is preliminary data.</text>
</comment>
<dbReference type="EMBL" id="JXMU01000023">
    <property type="protein sequence ID" value="KPB00387.1"/>
    <property type="molecule type" value="Genomic_DNA"/>
</dbReference>
<dbReference type="PANTHER" id="PTHR43544">
    <property type="entry name" value="SHORT-CHAIN DEHYDROGENASE/REDUCTASE"/>
    <property type="match status" value="1"/>
</dbReference>
<dbReference type="OrthoDB" id="9785826at2"/>
<dbReference type="PATRIC" id="fig|1514904.3.peg.1954"/>
<evidence type="ECO:0000313" key="1">
    <source>
        <dbReference type="EMBL" id="KPB00387.1"/>
    </source>
</evidence>
<keyword evidence="2" id="KW-1185">Reference proteome</keyword>
<dbReference type="SUPFAM" id="SSF51735">
    <property type="entry name" value="NAD(P)-binding Rossmann-fold domains"/>
    <property type="match status" value="1"/>
</dbReference>
<evidence type="ECO:0000313" key="2">
    <source>
        <dbReference type="Proteomes" id="UP000038011"/>
    </source>
</evidence>
<gene>
    <name evidence="1" type="ORF">SU32_14085</name>
</gene>
<dbReference type="PANTHER" id="PTHR43544:SF12">
    <property type="entry name" value="NAD(P)-BINDING ROSSMANN-FOLD SUPERFAMILY PROTEIN"/>
    <property type="match status" value="1"/>
</dbReference>
<organism evidence="1 2">
    <name type="scientific">Ahrensia marina</name>
    <dbReference type="NCBI Taxonomy" id="1514904"/>
    <lineage>
        <taxon>Bacteria</taxon>
        <taxon>Pseudomonadati</taxon>
        <taxon>Pseudomonadota</taxon>
        <taxon>Alphaproteobacteria</taxon>
        <taxon>Hyphomicrobiales</taxon>
        <taxon>Ahrensiaceae</taxon>
        <taxon>Ahrensia</taxon>
    </lineage>
</organism>
<dbReference type="Pfam" id="PF00106">
    <property type="entry name" value="adh_short"/>
    <property type="match status" value="1"/>
</dbReference>
<dbReference type="STRING" id="1514904.SU32_14085"/>
<dbReference type="GO" id="GO:0016491">
    <property type="term" value="F:oxidoreductase activity"/>
    <property type="evidence" value="ECO:0007669"/>
    <property type="project" value="TreeGrafter"/>
</dbReference>
<dbReference type="RefSeq" id="WP_054000025.1">
    <property type="nucleotide sequence ID" value="NZ_JXMU01000023.1"/>
</dbReference>
<dbReference type="Proteomes" id="UP000038011">
    <property type="component" value="Unassembled WGS sequence"/>
</dbReference>
<dbReference type="PRINTS" id="PR00081">
    <property type="entry name" value="GDHRDH"/>
</dbReference>
<reference evidence="1 2" key="1">
    <citation type="submission" date="2015-01" db="EMBL/GenBank/DDBJ databases">
        <title>Ahrensia donghaiensis sp. nov., a novel dimethylsulphoniopropionate-cleavage bacterium isolated from seawater and emended descriptions of the genus Ahrensia and Ahrensia kielensis.</title>
        <authorList>
            <person name="Liu J."/>
        </authorList>
    </citation>
    <scope>NUCLEOTIDE SEQUENCE [LARGE SCALE GENOMIC DNA]</scope>
    <source>
        <strain evidence="1 2">LZD062</strain>
    </source>
</reference>
<dbReference type="InterPro" id="IPR036291">
    <property type="entry name" value="NAD(P)-bd_dom_sf"/>
</dbReference>
<dbReference type="InterPro" id="IPR002347">
    <property type="entry name" value="SDR_fam"/>
</dbReference>